<evidence type="ECO:0000256" key="1">
    <source>
        <dbReference type="ARBA" id="ARBA00004123"/>
    </source>
</evidence>
<organism evidence="5">
    <name type="scientific">Salix viminalis</name>
    <name type="common">Common osier</name>
    <name type="synonym">Basket willow</name>
    <dbReference type="NCBI Taxonomy" id="40686"/>
    <lineage>
        <taxon>Eukaryota</taxon>
        <taxon>Viridiplantae</taxon>
        <taxon>Streptophyta</taxon>
        <taxon>Embryophyta</taxon>
        <taxon>Tracheophyta</taxon>
        <taxon>Spermatophyta</taxon>
        <taxon>Magnoliopsida</taxon>
        <taxon>eudicotyledons</taxon>
        <taxon>Gunneridae</taxon>
        <taxon>Pentapetalae</taxon>
        <taxon>rosids</taxon>
        <taxon>fabids</taxon>
        <taxon>Malpighiales</taxon>
        <taxon>Salicaceae</taxon>
        <taxon>Saliceae</taxon>
        <taxon>Salix</taxon>
    </lineage>
</organism>
<keyword evidence="3" id="KW-0539">Nucleus</keyword>
<feature type="transmembrane region" description="Helical" evidence="4">
    <location>
        <begin position="71"/>
        <end position="97"/>
    </location>
</feature>
<accession>A0A6N2LZA4</accession>
<dbReference type="InterPro" id="IPR052416">
    <property type="entry name" value="GTF3C_component"/>
</dbReference>
<dbReference type="GO" id="GO:0005634">
    <property type="term" value="C:nucleus"/>
    <property type="evidence" value="ECO:0007669"/>
    <property type="project" value="UniProtKB-SubCell"/>
</dbReference>
<dbReference type="GO" id="GO:0006383">
    <property type="term" value="P:transcription by RNA polymerase III"/>
    <property type="evidence" value="ECO:0007669"/>
    <property type="project" value="TreeGrafter"/>
</dbReference>
<dbReference type="AlphaFoldDB" id="A0A6N2LZA4"/>
<name>A0A6N2LZA4_SALVM</name>
<dbReference type="PANTHER" id="PTHR15052">
    <property type="entry name" value="RNA POLYMERASE III TRANSCRIPTION INITIATION FACTOR COMPLEX SUBUNIT"/>
    <property type="match status" value="1"/>
</dbReference>
<keyword evidence="4" id="KW-0472">Membrane</keyword>
<reference evidence="5" key="1">
    <citation type="submission" date="2019-03" db="EMBL/GenBank/DDBJ databases">
        <authorList>
            <person name="Mank J."/>
            <person name="Almeida P."/>
        </authorList>
    </citation>
    <scope>NUCLEOTIDE SEQUENCE</scope>
    <source>
        <strain evidence="5">78183</strain>
    </source>
</reference>
<keyword evidence="4" id="KW-1133">Transmembrane helix</keyword>
<sequence>MFLTESLLLQYSQHKPAYNDEEKVLKLRLNDPELRCSHKNLSFLVLTVEYLMDVWPIKACALSISVMKTQIFAIIIIIIIIFFVVHKGTIGGVWASLQLIRCMFGPFDLLLTHNEDDKVSLDINSSSSVNYQTYVNSGLSTALPAYGSDNVSLDINSTSYIPKDADLPRVVLCLAHNGKVVWDVKWQPCNAPPSKCQHRMSYLVVLLGNGCLEVWDVPLPHAMKSVYSSSNLEGIDPRFVKIKPVFRCSTLNCGGFQR</sequence>
<protein>
    <submittedName>
        <fullName evidence="5">Uncharacterized protein</fullName>
    </submittedName>
</protein>
<proteinExistence type="predicted"/>
<evidence type="ECO:0000256" key="2">
    <source>
        <dbReference type="ARBA" id="ARBA00023163"/>
    </source>
</evidence>
<keyword evidence="2" id="KW-0804">Transcription</keyword>
<keyword evidence="4" id="KW-0812">Transmembrane</keyword>
<dbReference type="EMBL" id="CAADRP010001630">
    <property type="protein sequence ID" value="VFU45803.1"/>
    <property type="molecule type" value="Genomic_DNA"/>
</dbReference>
<gene>
    <name evidence="5" type="ORF">SVIM_LOCUS288551</name>
</gene>
<dbReference type="GO" id="GO:0000127">
    <property type="term" value="C:transcription factor TFIIIC complex"/>
    <property type="evidence" value="ECO:0007669"/>
    <property type="project" value="TreeGrafter"/>
</dbReference>
<dbReference type="PANTHER" id="PTHR15052:SF2">
    <property type="entry name" value="GENERAL TRANSCRIPTION FACTOR 3C POLYPEPTIDE 2"/>
    <property type="match status" value="1"/>
</dbReference>
<evidence type="ECO:0000256" key="3">
    <source>
        <dbReference type="ARBA" id="ARBA00023242"/>
    </source>
</evidence>
<evidence type="ECO:0000256" key="4">
    <source>
        <dbReference type="SAM" id="Phobius"/>
    </source>
</evidence>
<comment type="subcellular location">
    <subcellularLocation>
        <location evidence="1">Nucleus</location>
    </subcellularLocation>
</comment>
<evidence type="ECO:0000313" key="5">
    <source>
        <dbReference type="EMBL" id="VFU45803.1"/>
    </source>
</evidence>